<proteinExistence type="predicted"/>
<evidence type="ECO:0000313" key="1">
    <source>
        <dbReference type="EMBL" id="SFN61147.1"/>
    </source>
</evidence>
<name>A0A1I5AFD6_9FLAO</name>
<sequence length="165" mass="19960">MLKNKLALSVYLLFFVSFVYSQEGYRVDKDYRIKKYQEEMISFLINENQFGTEIKKKTKLIKDYSNLMSIQKCLEVFLVEPKENQILLVLFYSFGSGANKYWGILEKDNKYFFYYDEKDKFQIEAYLKKYDIKTQKIILDYVKIYTDWDGPNLHNPQIIEEHKID</sequence>
<evidence type="ECO:0000313" key="2">
    <source>
        <dbReference type="Proteomes" id="UP000182961"/>
    </source>
</evidence>
<dbReference type="EMBL" id="FOUT01000039">
    <property type="protein sequence ID" value="SFN61147.1"/>
    <property type="molecule type" value="Genomic_DNA"/>
</dbReference>
<reference evidence="2" key="1">
    <citation type="submission" date="2016-10" db="EMBL/GenBank/DDBJ databases">
        <authorList>
            <person name="Varghese N."/>
            <person name="Submissions S."/>
        </authorList>
    </citation>
    <scope>NUCLEOTIDE SEQUENCE [LARGE SCALE GENOMIC DNA]</scope>
    <source>
        <strain evidence="2">DSM 4002</strain>
    </source>
</reference>
<gene>
    <name evidence="1" type="ORF">SAMN05444143_1392</name>
</gene>
<keyword evidence="2" id="KW-1185">Reference proteome</keyword>
<protein>
    <submittedName>
        <fullName evidence="1">Uncharacterized protein</fullName>
    </submittedName>
</protein>
<organism evidence="1 2">
    <name type="scientific">Flavobacterium succinicans</name>
    <dbReference type="NCBI Taxonomy" id="29536"/>
    <lineage>
        <taxon>Bacteria</taxon>
        <taxon>Pseudomonadati</taxon>
        <taxon>Bacteroidota</taxon>
        <taxon>Flavobacteriia</taxon>
        <taxon>Flavobacteriales</taxon>
        <taxon>Flavobacteriaceae</taxon>
        <taxon>Flavobacterium</taxon>
    </lineage>
</organism>
<dbReference type="RefSeq" id="WP_024982769.1">
    <property type="nucleotide sequence ID" value="NZ_FOUT01000039.1"/>
</dbReference>
<dbReference type="AlphaFoldDB" id="A0A1I5AFD6"/>
<dbReference type="Proteomes" id="UP000182961">
    <property type="component" value="Unassembled WGS sequence"/>
</dbReference>
<accession>A0A1I5AFD6</accession>